<dbReference type="InterPro" id="IPR040677">
    <property type="entry name" value="LPD7"/>
</dbReference>
<feature type="region of interest" description="Disordered" evidence="1">
    <location>
        <begin position="835"/>
        <end position="861"/>
    </location>
</feature>
<dbReference type="Pfam" id="PF18974">
    <property type="entry name" value="DUF5710"/>
    <property type="match status" value="1"/>
</dbReference>
<comment type="caution">
    <text evidence="4">The sequence shown here is derived from an EMBL/GenBank/DDBJ whole genome shotgun (WGS) entry which is preliminary data.</text>
</comment>
<reference evidence="4 5" key="1">
    <citation type="journal article" date="2014" name="Int. J. Syst. Evol. Microbiol.">
        <title>Complete genome sequence of Corynebacterium casei LMG S-19264T (=DSM 44701T), isolated from a smear-ripened cheese.</title>
        <authorList>
            <consortium name="US DOE Joint Genome Institute (JGI-PGF)"/>
            <person name="Walter F."/>
            <person name="Albersmeier A."/>
            <person name="Kalinowski J."/>
            <person name="Ruckert C."/>
        </authorList>
    </citation>
    <scope>NUCLEOTIDE SEQUENCE [LARGE SCALE GENOMIC DNA]</scope>
    <source>
        <strain evidence="4 5">CGMCC 1.7286</strain>
    </source>
</reference>
<evidence type="ECO:0000313" key="5">
    <source>
        <dbReference type="Proteomes" id="UP000599578"/>
    </source>
</evidence>
<feature type="region of interest" description="Disordered" evidence="1">
    <location>
        <begin position="472"/>
        <end position="501"/>
    </location>
</feature>
<name>A0A917ZKG8_9GAMM</name>
<evidence type="ECO:0000313" key="4">
    <source>
        <dbReference type="EMBL" id="GGO83764.1"/>
    </source>
</evidence>
<dbReference type="Pfam" id="PF18821">
    <property type="entry name" value="LPD7"/>
    <property type="match status" value="1"/>
</dbReference>
<proteinExistence type="predicted"/>
<keyword evidence="5" id="KW-1185">Reference proteome</keyword>
<feature type="domain" description="Large polyvalent protein-associated" evidence="2">
    <location>
        <begin position="524"/>
        <end position="617"/>
    </location>
</feature>
<dbReference type="EMBL" id="BMLT01000007">
    <property type="protein sequence ID" value="GGO83764.1"/>
    <property type="molecule type" value="Genomic_DNA"/>
</dbReference>
<feature type="domain" description="DUF5710" evidence="3">
    <location>
        <begin position="10"/>
        <end position="62"/>
    </location>
</feature>
<dbReference type="AlphaFoldDB" id="A0A917ZKG8"/>
<feature type="compositionally biased region" description="Basic and acidic residues" evidence="1">
    <location>
        <begin position="841"/>
        <end position="861"/>
    </location>
</feature>
<dbReference type="CDD" id="cd01029">
    <property type="entry name" value="TOPRIM_primases"/>
    <property type="match status" value="1"/>
</dbReference>
<dbReference type="InterPro" id="IPR043764">
    <property type="entry name" value="DUF5710"/>
</dbReference>
<dbReference type="InterPro" id="IPR034154">
    <property type="entry name" value="TOPRIM_DnaG/twinkle"/>
</dbReference>
<organism evidence="4 5">
    <name type="scientific">Marinobacterium nitratireducens</name>
    <dbReference type="NCBI Taxonomy" id="518897"/>
    <lineage>
        <taxon>Bacteria</taxon>
        <taxon>Pseudomonadati</taxon>
        <taxon>Pseudomonadota</taxon>
        <taxon>Gammaproteobacteria</taxon>
        <taxon>Oceanospirillales</taxon>
        <taxon>Oceanospirillaceae</taxon>
        <taxon>Marinobacterium</taxon>
    </lineage>
</organism>
<dbReference type="Proteomes" id="UP000599578">
    <property type="component" value="Unassembled WGS sequence"/>
</dbReference>
<dbReference type="RefSeq" id="WP_188861273.1">
    <property type="nucleotide sequence ID" value="NZ_BMLT01000007.1"/>
</dbReference>
<gene>
    <name evidence="4" type="ORF">GCM10011348_28290</name>
</gene>
<protein>
    <recommendedName>
        <fullName evidence="6">Toprim domain-containing protein</fullName>
    </recommendedName>
</protein>
<evidence type="ECO:0000259" key="3">
    <source>
        <dbReference type="Pfam" id="PF18974"/>
    </source>
</evidence>
<sequence length="861" mass="96033">MVKQAVAEKKTYLVIPFEQKGAAVLAAGKLPNGQNALAFDDEHKLWYAKPGADLSKVSQWLPDPAKVTSTAAENDPQVEFSNTLENAGFLLDGVPQMDGKRHRVKTHEDKRGQRSGVYVGYLDGVPAGWYQDHRTHTEPVKWRATGKTPDREAQTHIRAQTLQRRMERQAEQARSYDHIARRVFHGYSLMPAASPEQGYLQKKGVKPFPGTKMDKQGRLVLPLINEHEEVRTLQRIDSTGFKSLKKGGQKVGNYFVVGDRGLINGAPILYAEGYSTAASIAEATGRSVVMTVDAGNLPVITQKLKEKYPDSPHVILGDDDRDNKVNKGRDKAHQAAAITGGVFRVPAFTVQELQDGLTDFNDLHQARGLEVVREQVEQVIAQVSGVKGMEPHADSRTMGPEMPKTFDQDAIQDLEQTPDAEVSMPDSRQAPGREVIDAENSIEPKHQHVQPREADSDARAWLQKRRRPLAASLAQESIKTEQKQASLSQIHDEPDETPAVGSIDHQDDTVAAESASKPVVPERVAKSYVEIEGKYYFAGKPELLAFVDKGARLQTKLNNSRVIGSMVDIAEARGWRELQVKGSLDFRREAWLEATARGLDVRGYKPGEADLARLKKMAGDRQLNEIEGQEPFNQQLIHHGGPCKLRPEPQARQPHRYDISADQSMEQETRLANKEDGVNRLAGTVIAHGKDHYEKNPDNRQSYYVTLENADGQKSTTWGIDLERAMGDSGAKQGDLVELENQGRRPVTVNREVKDSNGNVVDTEQINTYRNAWRVKAQALQAKGRDAGELVREHPDLVNELAVIKVAEKFSQQRFSNHADRDSFVDKVRTRVASNVSRGEQAPDVKLRAQRVNEKEYDNER</sequence>
<evidence type="ECO:0000259" key="2">
    <source>
        <dbReference type="Pfam" id="PF18821"/>
    </source>
</evidence>
<accession>A0A917ZKG8</accession>
<evidence type="ECO:0008006" key="6">
    <source>
        <dbReference type="Google" id="ProtNLM"/>
    </source>
</evidence>
<evidence type="ECO:0000256" key="1">
    <source>
        <dbReference type="SAM" id="MobiDB-lite"/>
    </source>
</evidence>